<organism evidence="4 5">
    <name type="scientific">Pseudoduganella namucuonensis</name>
    <dbReference type="NCBI Taxonomy" id="1035707"/>
    <lineage>
        <taxon>Bacteria</taxon>
        <taxon>Pseudomonadati</taxon>
        <taxon>Pseudomonadota</taxon>
        <taxon>Betaproteobacteria</taxon>
        <taxon>Burkholderiales</taxon>
        <taxon>Oxalobacteraceae</taxon>
        <taxon>Telluria group</taxon>
        <taxon>Pseudoduganella</taxon>
    </lineage>
</organism>
<evidence type="ECO:0000313" key="5">
    <source>
        <dbReference type="Proteomes" id="UP000199391"/>
    </source>
</evidence>
<dbReference type="InterPro" id="IPR050570">
    <property type="entry name" value="Cell_wall_metabolism_enzyme"/>
</dbReference>
<dbReference type="Pfam" id="PF01551">
    <property type="entry name" value="Peptidase_M23"/>
    <property type="match status" value="1"/>
</dbReference>
<dbReference type="RefSeq" id="WP_093554856.1">
    <property type="nucleotide sequence ID" value="NZ_FPBO01000005.1"/>
</dbReference>
<dbReference type="CDD" id="cd12797">
    <property type="entry name" value="M23_peptidase"/>
    <property type="match status" value="1"/>
</dbReference>
<dbReference type="AlphaFoldDB" id="A0A1I7H8Z5"/>
<feature type="transmembrane region" description="Helical" evidence="1">
    <location>
        <begin position="338"/>
        <end position="361"/>
    </location>
</feature>
<dbReference type="OrthoDB" id="9815245at2"/>
<dbReference type="SUPFAM" id="SSF51261">
    <property type="entry name" value="Duplicated hybrid motif"/>
    <property type="match status" value="1"/>
</dbReference>
<feature type="transmembrane region" description="Helical" evidence="1">
    <location>
        <begin position="50"/>
        <end position="68"/>
    </location>
</feature>
<accession>A0A1I7H8Z5</accession>
<dbReference type="PANTHER" id="PTHR21666">
    <property type="entry name" value="PEPTIDASE-RELATED"/>
    <property type="match status" value="1"/>
</dbReference>
<keyword evidence="5" id="KW-1185">Reference proteome</keyword>
<evidence type="ECO:0000259" key="3">
    <source>
        <dbReference type="Pfam" id="PF05569"/>
    </source>
</evidence>
<evidence type="ECO:0000259" key="2">
    <source>
        <dbReference type="Pfam" id="PF01551"/>
    </source>
</evidence>
<dbReference type="PANTHER" id="PTHR21666:SF270">
    <property type="entry name" value="MUREIN HYDROLASE ACTIVATOR ENVC"/>
    <property type="match status" value="1"/>
</dbReference>
<protein>
    <submittedName>
        <fullName evidence="4">BlaR1 peptidase M56</fullName>
    </submittedName>
</protein>
<dbReference type="InterPro" id="IPR008756">
    <property type="entry name" value="Peptidase_M56"/>
</dbReference>
<feature type="domain" description="Peptidase M56" evidence="3">
    <location>
        <begin position="23"/>
        <end position="299"/>
    </location>
</feature>
<keyword evidence="1" id="KW-1133">Transmembrane helix</keyword>
<dbReference type="CDD" id="cd07341">
    <property type="entry name" value="M56_BlaR1_MecR1_like"/>
    <property type="match status" value="1"/>
</dbReference>
<dbReference type="InterPro" id="IPR011055">
    <property type="entry name" value="Dup_hybrid_motif"/>
</dbReference>
<feature type="transmembrane region" description="Helical" evidence="1">
    <location>
        <begin position="17"/>
        <end position="38"/>
    </location>
</feature>
<dbReference type="InterPro" id="IPR016047">
    <property type="entry name" value="M23ase_b-sheet_dom"/>
</dbReference>
<dbReference type="Gene3D" id="2.70.70.10">
    <property type="entry name" value="Glucose Permease (Domain IIA)"/>
    <property type="match status" value="1"/>
</dbReference>
<reference evidence="5" key="1">
    <citation type="submission" date="2016-10" db="EMBL/GenBank/DDBJ databases">
        <authorList>
            <person name="Varghese N."/>
            <person name="Submissions S."/>
        </authorList>
    </citation>
    <scope>NUCLEOTIDE SEQUENCE [LARGE SCALE GENOMIC DNA]</scope>
    <source>
        <strain evidence="5">CGMCC 1.11014</strain>
    </source>
</reference>
<evidence type="ECO:0000256" key="1">
    <source>
        <dbReference type="SAM" id="Phobius"/>
    </source>
</evidence>
<keyword evidence="1" id="KW-0472">Membrane</keyword>
<sequence length="545" mass="57203">MAGYAIYVSYAAMALPLLQASATCIAAGAVAWAVLKLALRRWPGAASQRFVWLLAQCAVAATFVAVLLPGSGELSVVPAIEIAAEEGGAALSAMAGGGNLLPRLGSDPRGLTPGFAPVFGANEFPEVPAWLAIAALTWLACYAAGFARALWRWRKAAAAMRGLLASAEPLDAAGLRAHAGFAAQASLPAISVLETDAAISPMLVGLTRPLLLLPRHLRGFDALQQQLIVAHELTHWRRRDHWWLHASLLLQTVFWFNPAMRALGGQLSCAQELGCDRAVLASRPAAQRQSYAAALLAQLKLGMGEGACATAAFGGPGLAALGARIRLIRQSDLGRSGVVGVAGRAVLGAAALALLAASVLLQPAFAWRGVTRDALPATKSDITRDNPADAAPVAVWRSPLERPRVSSFYGPRPKPIDTAASFHHGLDFAARTGTPIRAPAPGKVAVSTDLYEGQAKWGKVIVIEHADGLRSLYAHLDQRAVRAGDTVQPGQVIGRTGATGRATGPHLHLEVQRNGEHIDPQRLIARLDDTALPSALRARASRASN</sequence>
<proteinExistence type="predicted"/>
<feature type="transmembrane region" description="Helical" evidence="1">
    <location>
        <begin position="129"/>
        <end position="151"/>
    </location>
</feature>
<gene>
    <name evidence="4" type="ORF">SAMN05216552_100571</name>
</gene>
<dbReference type="GO" id="GO:0004222">
    <property type="term" value="F:metalloendopeptidase activity"/>
    <property type="evidence" value="ECO:0007669"/>
    <property type="project" value="TreeGrafter"/>
</dbReference>
<evidence type="ECO:0000313" key="4">
    <source>
        <dbReference type="EMBL" id="SFU57147.1"/>
    </source>
</evidence>
<dbReference type="STRING" id="1035707.SAMN05216552_100571"/>
<dbReference type="EMBL" id="FPBO01000005">
    <property type="protein sequence ID" value="SFU57147.1"/>
    <property type="molecule type" value="Genomic_DNA"/>
</dbReference>
<feature type="domain" description="M23ase beta-sheet core" evidence="2">
    <location>
        <begin position="422"/>
        <end position="520"/>
    </location>
</feature>
<dbReference type="Proteomes" id="UP000199391">
    <property type="component" value="Unassembled WGS sequence"/>
</dbReference>
<name>A0A1I7H8Z5_9BURK</name>
<dbReference type="Pfam" id="PF05569">
    <property type="entry name" value="Peptidase_M56"/>
    <property type="match status" value="1"/>
</dbReference>
<keyword evidence="1" id="KW-0812">Transmembrane</keyword>